<evidence type="ECO:0000313" key="11">
    <source>
        <dbReference type="Proteomes" id="UP001141629"/>
    </source>
</evidence>
<keyword evidence="10" id="KW-0255">Endonuclease</keyword>
<dbReference type="InterPro" id="IPR051547">
    <property type="entry name" value="TDP2-like"/>
</dbReference>
<organism evidence="10 11">
    <name type="scientific">Mycobacterium yunnanensis</name>
    <dbReference type="NCBI Taxonomy" id="368477"/>
    <lineage>
        <taxon>Bacteria</taxon>
        <taxon>Bacillati</taxon>
        <taxon>Actinomycetota</taxon>
        <taxon>Actinomycetes</taxon>
        <taxon>Mycobacteriales</taxon>
        <taxon>Mycobacteriaceae</taxon>
        <taxon>Mycobacterium</taxon>
    </lineage>
</organism>
<dbReference type="EMBL" id="JACKVK010000002">
    <property type="protein sequence ID" value="MCV7419517.1"/>
    <property type="molecule type" value="Genomic_DNA"/>
</dbReference>
<dbReference type="Proteomes" id="UP001141629">
    <property type="component" value="Unassembled WGS sequence"/>
</dbReference>
<dbReference type="GO" id="GO:0046872">
    <property type="term" value="F:metal ion binding"/>
    <property type="evidence" value="ECO:0007669"/>
    <property type="project" value="UniProtKB-KW"/>
</dbReference>
<evidence type="ECO:0000313" key="10">
    <source>
        <dbReference type="EMBL" id="MCV7419517.1"/>
    </source>
</evidence>
<evidence type="ECO:0000256" key="5">
    <source>
        <dbReference type="ARBA" id="ARBA00022763"/>
    </source>
</evidence>
<dbReference type="GO" id="GO:0006302">
    <property type="term" value="P:double-strand break repair"/>
    <property type="evidence" value="ECO:0007669"/>
    <property type="project" value="TreeGrafter"/>
</dbReference>
<dbReference type="SUPFAM" id="SSF56219">
    <property type="entry name" value="DNase I-like"/>
    <property type="match status" value="1"/>
</dbReference>
<reference evidence="10" key="2">
    <citation type="journal article" date="2022" name="BMC Genomics">
        <title>Comparative genome analysis of mycobacteria focusing on tRNA and non-coding RNA.</title>
        <authorList>
            <person name="Behra P.R.K."/>
            <person name="Pettersson B.M.F."/>
            <person name="Ramesh M."/>
            <person name="Das S."/>
            <person name="Dasgupta S."/>
            <person name="Kirsebom L.A."/>
        </authorList>
    </citation>
    <scope>NUCLEOTIDE SEQUENCE</scope>
    <source>
        <strain evidence="10">DSM 44838</strain>
    </source>
</reference>
<gene>
    <name evidence="10" type="ORF">H7K45_03105</name>
</gene>
<keyword evidence="7" id="KW-0460">Magnesium</keyword>
<dbReference type="Gene3D" id="3.60.10.10">
    <property type="entry name" value="Endonuclease/exonuclease/phosphatase"/>
    <property type="match status" value="1"/>
</dbReference>
<dbReference type="PANTHER" id="PTHR15822">
    <property type="entry name" value="TRAF AND TNF RECEPTOR-ASSOCIATED PROTEIN"/>
    <property type="match status" value="1"/>
</dbReference>
<protein>
    <submittedName>
        <fullName evidence="10">Endonuclease/exonuclease/phosphatase family protein</fullName>
    </submittedName>
</protein>
<dbReference type="RefSeq" id="WP_263994307.1">
    <property type="nucleotide sequence ID" value="NZ_JACKVK010000002.1"/>
</dbReference>
<comment type="cofactor">
    <cofactor evidence="2">
        <name>Mg(2+)</name>
        <dbReference type="ChEBI" id="CHEBI:18420"/>
    </cofactor>
</comment>
<dbReference type="GO" id="GO:0070260">
    <property type="term" value="F:5'-tyrosyl-DNA phosphodiesterase activity"/>
    <property type="evidence" value="ECO:0007669"/>
    <property type="project" value="TreeGrafter"/>
</dbReference>
<dbReference type="PANTHER" id="PTHR15822:SF4">
    <property type="entry name" value="TYROSYL-DNA PHOSPHODIESTERASE 2"/>
    <property type="match status" value="1"/>
</dbReference>
<evidence type="ECO:0000256" key="4">
    <source>
        <dbReference type="ARBA" id="ARBA00022723"/>
    </source>
</evidence>
<dbReference type="InterPro" id="IPR005135">
    <property type="entry name" value="Endo/exonuclease/phosphatase"/>
</dbReference>
<dbReference type="CDD" id="cd09080">
    <property type="entry name" value="TDP2"/>
    <property type="match status" value="1"/>
</dbReference>
<evidence type="ECO:0000256" key="2">
    <source>
        <dbReference type="ARBA" id="ARBA00001946"/>
    </source>
</evidence>
<evidence type="ECO:0000256" key="7">
    <source>
        <dbReference type="ARBA" id="ARBA00022842"/>
    </source>
</evidence>
<evidence type="ECO:0000259" key="9">
    <source>
        <dbReference type="Pfam" id="PF03372"/>
    </source>
</evidence>
<keyword evidence="5" id="KW-0227">DNA damage</keyword>
<dbReference type="Pfam" id="PF03372">
    <property type="entry name" value="Exo_endo_phos"/>
    <property type="match status" value="1"/>
</dbReference>
<evidence type="ECO:0000256" key="1">
    <source>
        <dbReference type="ARBA" id="ARBA00001936"/>
    </source>
</evidence>
<dbReference type="GO" id="GO:0005737">
    <property type="term" value="C:cytoplasm"/>
    <property type="evidence" value="ECO:0007669"/>
    <property type="project" value="TreeGrafter"/>
</dbReference>
<keyword evidence="4" id="KW-0479">Metal-binding</keyword>
<keyword evidence="8" id="KW-0234">DNA repair</keyword>
<sequence>MRSPHRRTRRVPVGSFDVASQRWADGGGAAAVTRDELVVATFNVWFSDFHDEERFRAIADVLSRKMPDVMVFQEVTPTALAIFLAQPWIRVRYRRAAVTGGDLGNYGMLLLSRVPIANVTYTRLPTNLARGFLTADLDTGGTPLTVVALHLESGKAAARLRSRQLGRVFRWLRRTENAVVLGDFNMRDSENGVIGEPYRDLWPMLRPDDDGFTEDTTINLMRLDSKNKQRHVRFDRVLLKGGGWTATDIELLGTEPISPTLPRVFPSDHFGVLCRLASGPTPTEGVRRQRFWRR</sequence>
<keyword evidence="11" id="KW-1185">Reference proteome</keyword>
<keyword evidence="3" id="KW-0540">Nuclease</keyword>
<evidence type="ECO:0000256" key="8">
    <source>
        <dbReference type="ARBA" id="ARBA00023204"/>
    </source>
</evidence>
<evidence type="ECO:0000256" key="6">
    <source>
        <dbReference type="ARBA" id="ARBA00022801"/>
    </source>
</evidence>
<accession>A0A9X2YHS9</accession>
<evidence type="ECO:0000256" key="3">
    <source>
        <dbReference type="ARBA" id="ARBA00022722"/>
    </source>
</evidence>
<comment type="cofactor">
    <cofactor evidence="1">
        <name>Mn(2+)</name>
        <dbReference type="ChEBI" id="CHEBI:29035"/>
    </cofactor>
</comment>
<feature type="domain" description="Endonuclease/exonuclease/phosphatase" evidence="9">
    <location>
        <begin position="40"/>
        <end position="269"/>
    </location>
</feature>
<comment type="caution">
    <text evidence="10">The sequence shown here is derived from an EMBL/GenBank/DDBJ whole genome shotgun (WGS) entry which is preliminary data.</text>
</comment>
<dbReference type="GO" id="GO:0003697">
    <property type="term" value="F:single-stranded DNA binding"/>
    <property type="evidence" value="ECO:0007669"/>
    <property type="project" value="TreeGrafter"/>
</dbReference>
<name>A0A9X2YHS9_9MYCO</name>
<keyword evidence="6" id="KW-0378">Hydrolase</keyword>
<dbReference type="GO" id="GO:0004519">
    <property type="term" value="F:endonuclease activity"/>
    <property type="evidence" value="ECO:0007669"/>
    <property type="project" value="UniProtKB-KW"/>
</dbReference>
<dbReference type="AlphaFoldDB" id="A0A9X2YHS9"/>
<dbReference type="InterPro" id="IPR036691">
    <property type="entry name" value="Endo/exonu/phosph_ase_sf"/>
</dbReference>
<proteinExistence type="predicted"/>
<reference evidence="10" key="1">
    <citation type="submission" date="2020-07" db="EMBL/GenBank/DDBJ databases">
        <authorList>
            <person name="Pettersson B.M.F."/>
            <person name="Behra P.R.K."/>
            <person name="Ramesh M."/>
            <person name="Das S."/>
            <person name="Dasgupta S."/>
            <person name="Kirsebom L.A."/>
        </authorList>
    </citation>
    <scope>NUCLEOTIDE SEQUENCE</scope>
    <source>
        <strain evidence="10">DSM 44838</strain>
    </source>
</reference>